<reference evidence="2" key="1">
    <citation type="journal article" date="2019" name="bioRxiv">
        <title>The Genome of the Zebra Mussel, Dreissena polymorpha: A Resource for Invasive Species Research.</title>
        <authorList>
            <person name="McCartney M.A."/>
            <person name="Auch B."/>
            <person name="Kono T."/>
            <person name="Mallez S."/>
            <person name="Zhang Y."/>
            <person name="Obille A."/>
            <person name="Becker A."/>
            <person name="Abrahante J.E."/>
            <person name="Garbe J."/>
            <person name="Badalamenti J.P."/>
            <person name="Herman A."/>
            <person name="Mangelson H."/>
            <person name="Liachko I."/>
            <person name="Sullivan S."/>
            <person name="Sone E.D."/>
            <person name="Koren S."/>
            <person name="Silverstein K.A.T."/>
            <person name="Beckman K.B."/>
            <person name="Gohl D.M."/>
        </authorList>
    </citation>
    <scope>NUCLEOTIDE SEQUENCE</scope>
    <source>
        <strain evidence="2">Duluth1</strain>
        <tissue evidence="2">Whole animal</tissue>
    </source>
</reference>
<feature type="region of interest" description="Disordered" evidence="1">
    <location>
        <begin position="1"/>
        <end position="38"/>
    </location>
</feature>
<dbReference type="Proteomes" id="UP000828390">
    <property type="component" value="Unassembled WGS sequence"/>
</dbReference>
<accession>A0A9D4JD23</accession>
<evidence type="ECO:0000313" key="4">
    <source>
        <dbReference type="Proteomes" id="UP000828390"/>
    </source>
</evidence>
<dbReference type="EMBL" id="JAIWYP010000006">
    <property type="protein sequence ID" value="KAH3803437.1"/>
    <property type="molecule type" value="Genomic_DNA"/>
</dbReference>
<reference evidence="2" key="2">
    <citation type="submission" date="2020-11" db="EMBL/GenBank/DDBJ databases">
        <authorList>
            <person name="McCartney M.A."/>
            <person name="Auch B."/>
            <person name="Kono T."/>
            <person name="Mallez S."/>
            <person name="Becker A."/>
            <person name="Gohl D.M."/>
            <person name="Silverstein K.A.T."/>
            <person name="Koren S."/>
            <person name="Bechman K.B."/>
            <person name="Herman A."/>
            <person name="Abrahante J.E."/>
            <person name="Garbe J."/>
        </authorList>
    </citation>
    <scope>NUCLEOTIDE SEQUENCE</scope>
    <source>
        <strain evidence="2">Duluth1</strain>
        <tissue evidence="2">Whole animal</tissue>
    </source>
</reference>
<protein>
    <submittedName>
        <fullName evidence="2">Uncharacterized protein</fullName>
    </submittedName>
</protein>
<evidence type="ECO:0000313" key="2">
    <source>
        <dbReference type="EMBL" id="KAH3803437.1"/>
    </source>
</evidence>
<dbReference type="EMBL" id="JAIWYP010000004">
    <property type="protein sequence ID" value="KAH3843374.1"/>
    <property type="molecule type" value="Genomic_DNA"/>
</dbReference>
<gene>
    <name evidence="3" type="ORF">DPMN_116889</name>
    <name evidence="2" type="ORF">DPMN_131698</name>
</gene>
<keyword evidence="4" id="KW-1185">Reference proteome</keyword>
<proteinExistence type="predicted"/>
<evidence type="ECO:0000313" key="3">
    <source>
        <dbReference type="EMBL" id="KAH3843374.1"/>
    </source>
</evidence>
<sequence>MWPKTGRNVIENWPKIGRGHKSATGQETASDRPKNGHRYKMAENRTLTSSHSFTTWMLR</sequence>
<dbReference type="AlphaFoldDB" id="A0A9D4JD23"/>
<name>A0A9D4JD23_DREPO</name>
<evidence type="ECO:0000256" key="1">
    <source>
        <dbReference type="SAM" id="MobiDB-lite"/>
    </source>
</evidence>
<comment type="caution">
    <text evidence="2">The sequence shown here is derived from an EMBL/GenBank/DDBJ whole genome shotgun (WGS) entry which is preliminary data.</text>
</comment>
<organism evidence="2 4">
    <name type="scientific">Dreissena polymorpha</name>
    <name type="common">Zebra mussel</name>
    <name type="synonym">Mytilus polymorpha</name>
    <dbReference type="NCBI Taxonomy" id="45954"/>
    <lineage>
        <taxon>Eukaryota</taxon>
        <taxon>Metazoa</taxon>
        <taxon>Spiralia</taxon>
        <taxon>Lophotrochozoa</taxon>
        <taxon>Mollusca</taxon>
        <taxon>Bivalvia</taxon>
        <taxon>Autobranchia</taxon>
        <taxon>Heteroconchia</taxon>
        <taxon>Euheterodonta</taxon>
        <taxon>Imparidentia</taxon>
        <taxon>Neoheterodontei</taxon>
        <taxon>Myida</taxon>
        <taxon>Dreissenoidea</taxon>
        <taxon>Dreissenidae</taxon>
        <taxon>Dreissena</taxon>
    </lineage>
</organism>